<protein>
    <submittedName>
        <fullName evidence="2">Uncharacterized protein</fullName>
    </submittedName>
</protein>
<evidence type="ECO:0000313" key="2">
    <source>
        <dbReference type="EMBL" id="GGK99680.1"/>
    </source>
</evidence>
<dbReference type="Proteomes" id="UP000645217">
    <property type="component" value="Unassembled WGS sequence"/>
</dbReference>
<evidence type="ECO:0000256" key="1">
    <source>
        <dbReference type="SAM" id="MobiDB-lite"/>
    </source>
</evidence>
<proteinExistence type="predicted"/>
<comment type="caution">
    <text evidence="2">The sequence shown here is derived from an EMBL/GenBank/DDBJ whole genome shotgun (WGS) entry which is preliminary data.</text>
</comment>
<reference evidence="2" key="1">
    <citation type="journal article" date="2014" name="Int. J. Syst. Evol. Microbiol.">
        <title>Complete genome sequence of Corynebacterium casei LMG S-19264T (=DSM 44701T), isolated from a smear-ripened cheese.</title>
        <authorList>
            <consortium name="US DOE Joint Genome Institute (JGI-PGF)"/>
            <person name="Walter F."/>
            <person name="Albersmeier A."/>
            <person name="Kalinowski J."/>
            <person name="Ruckert C."/>
        </authorList>
    </citation>
    <scope>NUCLEOTIDE SEQUENCE</scope>
    <source>
        <strain evidence="2">JCM 13064</strain>
    </source>
</reference>
<evidence type="ECO:0000313" key="3">
    <source>
        <dbReference type="Proteomes" id="UP000645217"/>
    </source>
</evidence>
<accession>A0A917VNR3</accession>
<dbReference type="AlphaFoldDB" id="A0A917VNR3"/>
<keyword evidence="3" id="KW-1185">Reference proteome</keyword>
<organism evidence="2 3">
    <name type="scientific">Sphaerisporangium melleum</name>
    <dbReference type="NCBI Taxonomy" id="321316"/>
    <lineage>
        <taxon>Bacteria</taxon>
        <taxon>Bacillati</taxon>
        <taxon>Actinomycetota</taxon>
        <taxon>Actinomycetes</taxon>
        <taxon>Streptosporangiales</taxon>
        <taxon>Streptosporangiaceae</taxon>
        <taxon>Sphaerisporangium</taxon>
    </lineage>
</organism>
<feature type="region of interest" description="Disordered" evidence="1">
    <location>
        <begin position="40"/>
        <end position="61"/>
    </location>
</feature>
<sequence>MGAAKQLVQVGVLVADGAELGGHAVGAKVADDGGGVLIGRGPTIGSKEPNQCKHGGVGVSS</sequence>
<reference evidence="2" key="2">
    <citation type="submission" date="2020-09" db="EMBL/GenBank/DDBJ databases">
        <authorList>
            <person name="Sun Q."/>
            <person name="Ohkuma M."/>
        </authorList>
    </citation>
    <scope>NUCLEOTIDE SEQUENCE</scope>
    <source>
        <strain evidence="2">JCM 13064</strain>
    </source>
</reference>
<name>A0A917VNR3_9ACTN</name>
<gene>
    <name evidence="2" type="ORF">GCM10007964_47210</name>
</gene>
<dbReference type="EMBL" id="BMNT01000026">
    <property type="protein sequence ID" value="GGK99680.1"/>
    <property type="molecule type" value="Genomic_DNA"/>
</dbReference>